<dbReference type="PIRSF" id="PIRSF002741">
    <property type="entry name" value="MppA"/>
    <property type="match status" value="1"/>
</dbReference>
<name>H6NQT6_9BACL</name>
<dbReference type="GO" id="GO:0015833">
    <property type="term" value="P:peptide transport"/>
    <property type="evidence" value="ECO:0007669"/>
    <property type="project" value="TreeGrafter"/>
</dbReference>
<dbReference type="Gene3D" id="3.40.190.10">
    <property type="entry name" value="Periplasmic binding protein-like II"/>
    <property type="match status" value="1"/>
</dbReference>
<evidence type="ECO:0000259" key="2">
    <source>
        <dbReference type="Pfam" id="PF00496"/>
    </source>
</evidence>
<reference evidence="3 4" key="1">
    <citation type="journal article" date="2012" name="J. Bacteriol.">
        <title>Complete Genome Sequence of Paenibacillus mucilaginosus 3016, a Bacterium Functional as Microbial Fertilizer.</title>
        <authorList>
            <person name="Ma M."/>
            <person name="Wang Z."/>
            <person name="Li L."/>
            <person name="Jiang X."/>
            <person name="Guan D."/>
            <person name="Cao F."/>
            <person name="Chen H."/>
            <person name="Wang X."/>
            <person name="Shen D."/>
            <person name="Du B."/>
            <person name="Li J."/>
        </authorList>
    </citation>
    <scope>NUCLEOTIDE SEQUENCE [LARGE SCALE GENOMIC DNA]</scope>
    <source>
        <strain evidence="3 4">3016</strain>
    </source>
</reference>
<dbReference type="FunFam" id="3.90.76.10:FF:000004">
    <property type="entry name" value="Peptide ABC transporter substrate-binding protein"/>
    <property type="match status" value="1"/>
</dbReference>
<dbReference type="Gene3D" id="3.90.76.10">
    <property type="entry name" value="Dipeptide-binding Protein, Domain 1"/>
    <property type="match status" value="1"/>
</dbReference>
<dbReference type="PANTHER" id="PTHR30290">
    <property type="entry name" value="PERIPLASMIC BINDING COMPONENT OF ABC TRANSPORTER"/>
    <property type="match status" value="1"/>
</dbReference>
<feature type="signal peptide" evidence="1">
    <location>
        <begin position="1"/>
        <end position="24"/>
    </location>
</feature>
<keyword evidence="4" id="KW-1185">Reference proteome</keyword>
<evidence type="ECO:0000313" key="3">
    <source>
        <dbReference type="EMBL" id="AFC27250.1"/>
    </source>
</evidence>
<dbReference type="AlphaFoldDB" id="H6NQT6"/>
<dbReference type="InterPro" id="IPR039424">
    <property type="entry name" value="SBP_5"/>
</dbReference>
<dbReference type="STRING" id="1116391.PM3016_272"/>
<dbReference type="PANTHER" id="PTHR30290:SF81">
    <property type="entry name" value="OLIGOPEPTIDE-BINDING PROTEIN OPPA"/>
    <property type="match status" value="1"/>
</dbReference>
<keyword evidence="1" id="KW-0732">Signal</keyword>
<dbReference type="CDD" id="cd00995">
    <property type="entry name" value="PBP2_NikA_DppA_OppA_like"/>
    <property type="match status" value="1"/>
</dbReference>
<dbReference type="GO" id="GO:0043190">
    <property type="term" value="C:ATP-binding cassette (ABC) transporter complex"/>
    <property type="evidence" value="ECO:0007669"/>
    <property type="project" value="InterPro"/>
</dbReference>
<evidence type="ECO:0000256" key="1">
    <source>
        <dbReference type="SAM" id="SignalP"/>
    </source>
</evidence>
<dbReference type="Pfam" id="PF00496">
    <property type="entry name" value="SBP_bac_5"/>
    <property type="match status" value="1"/>
</dbReference>
<accession>H6NQT6</accession>
<dbReference type="GO" id="GO:0042597">
    <property type="term" value="C:periplasmic space"/>
    <property type="evidence" value="ECO:0007669"/>
    <property type="project" value="UniProtKB-ARBA"/>
</dbReference>
<dbReference type="SUPFAM" id="SSF53850">
    <property type="entry name" value="Periplasmic binding protein-like II"/>
    <property type="match status" value="1"/>
</dbReference>
<sequence length="577" mass="62972">MKPQPWKTALAVMTVTALLTGCTAPESGGTDVPAAQQPAGSSAQPEIVKDAVIPASDKSKSPAAATARTDTVVVSLTEPGGVFNPYFYQNGYDGNVTSVMFSPLVNIDENGKPVPDLAEKWEISPDGLVYTYYLRPNLKFSDGSPLTAEDVAFTLTLLHDKAYDGETDLTETHIKGGQAYKEGKADAIEGIQVIDPLTIRITTEKVNARSLLLLGGQPLSKAYYGKNYAPGQLDYLKSLHAKPLATGPYKYDQYIPGQEVRFTANEHYYGGKPKVGHFIYKTTEGDATQFFQTGETDYSSFTANPDNLDLLKQLGYANINIYTSTAYSYIKFNHSKAPFKDKRVRQAFVYGLDRAKTVQAAYQGYAQIANVPVSPVSWAYTEEGINPYPYDPEKAKKLLDEAGWKPGADGVREKDGQKLIVRYFTTKGAVSDILIPIAKENYKALGIQLESELMDYNALLARTTKGDHDLASFSTTLLPDPSDGVNQFSSKAGGSFTGTNGYSNPKVDELIEKGTATLDLAARKAAYAELYKEIAEDPPFIFLAYRKILSAHNARVEGFRPNGYTGLSSSLPNLEIK</sequence>
<dbReference type="InterPro" id="IPR000914">
    <property type="entry name" value="SBP_5_dom"/>
</dbReference>
<evidence type="ECO:0000313" key="4">
    <source>
        <dbReference type="Proteomes" id="UP000007523"/>
    </source>
</evidence>
<dbReference type="InterPro" id="IPR030678">
    <property type="entry name" value="Peptide/Ni-bd"/>
</dbReference>
<dbReference type="HOGENOM" id="CLU_017028_8_4_9"/>
<dbReference type="EMBL" id="CP003235">
    <property type="protein sequence ID" value="AFC27250.1"/>
    <property type="molecule type" value="Genomic_DNA"/>
</dbReference>
<dbReference type="Proteomes" id="UP000007523">
    <property type="component" value="Chromosome"/>
</dbReference>
<protein>
    <submittedName>
        <fullName evidence="3">ABC transporter substrate-binding protein</fullName>
    </submittedName>
</protein>
<dbReference type="Gene3D" id="3.10.105.10">
    <property type="entry name" value="Dipeptide-binding Protein, Domain 3"/>
    <property type="match status" value="1"/>
</dbReference>
<dbReference type="RefSeq" id="WP_014368196.1">
    <property type="nucleotide sequence ID" value="NC_016935.1"/>
</dbReference>
<feature type="domain" description="Solute-binding protein family 5" evidence="2">
    <location>
        <begin position="112"/>
        <end position="494"/>
    </location>
</feature>
<dbReference type="GO" id="GO:1904680">
    <property type="term" value="F:peptide transmembrane transporter activity"/>
    <property type="evidence" value="ECO:0007669"/>
    <property type="project" value="TreeGrafter"/>
</dbReference>
<feature type="chain" id="PRO_5038813098" evidence="1">
    <location>
        <begin position="25"/>
        <end position="577"/>
    </location>
</feature>
<proteinExistence type="predicted"/>
<dbReference type="KEGG" id="pmq:PM3016_272"/>
<gene>
    <name evidence="3" type="ORF">PM3016_272</name>
</gene>
<dbReference type="PROSITE" id="PS51257">
    <property type="entry name" value="PROKAR_LIPOPROTEIN"/>
    <property type="match status" value="1"/>
</dbReference>
<organism evidence="3 4">
    <name type="scientific">Paenibacillus mucilaginosus 3016</name>
    <dbReference type="NCBI Taxonomy" id="1116391"/>
    <lineage>
        <taxon>Bacteria</taxon>
        <taxon>Bacillati</taxon>
        <taxon>Bacillota</taxon>
        <taxon>Bacilli</taxon>
        <taxon>Bacillales</taxon>
        <taxon>Paenibacillaceae</taxon>
        <taxon>Paenibacillus</taxon>
    </lineage>
</organism>